<organism evidence="1 2">
    <name type="scientific">Caenorhabditis japonica</name>
    <dbReference type="NCBI Taxonomy" id="281687"/>
    <lineage>
        <taxon>Eukaryota</taxon>
        <taxon>Metazoa</taxon>
        <taxon>Ecdysozoa</taxon>
        <taxon>Nematoda</taxon>
        <taxon>Chromadorea</taxon>
        <taxon>Rhabditida</taxon>
        <taxon>Rhabditina</taxon>
        <taxon>Rhabditomorpha</taxon>
        <taxon>Rhabditoidea</taxon>
        <taxon>Rhabditidae</taxon>
        <taxon>Peloderinae</taxon>
        <taxon>Caenorhabditis</taxon>
    </lineage>
</organism>
<accession>A0A8R1I836</accession>
<reference evidence="2" key="1">
    <citation type="submission" date="2010-08" db="EMBL/GenBank/DDBJ databases">
        <authorList>
            <consortium name="Caenorhabditis japonica Sequencing Consortium"/>
            <person name="Wilson R.K."/>
        </authorList>
    </citation>
    <scope>NUCLEOTIDE SEQUENCE [LARGE SCALE GENOMIC DNA]</scope>
    <source>
        <strain evidence="2">DF5081</strain>
    </source>
</reference>
<name>A0A8R1I836_CAEJA</name>
<reference evidence="1" key="2">
    <citation type="submission" date="2022-06" db="UniProtKB">
        <authorList>
            <consortium name="EnsemblMetazoa"/>
        </authorList>
    </citation>
    <scope>IDENTIFICATION</scope>
    <source>
        <strain evidence="1">DF5081</strain>
    </source>
</reference>
<protein>
    <submittedName>
        <fullName evidence="1">Uncharacterized protein</fullName>
    </submittedName>
</protein>
<dbReference type="Proteomes" id="UP000005237">
    <property type="component" value="Unassembled WGS sequence"/>
</dbReference>
<sequence length="70" mass="8318">MGVHCGMMGALFEVMGTYIQFMDTYIEVQISACGCLFYSPSVWKFRSNDFEIWKVPRIPRRWNKWSNEDL</sequence>
<dbReference type="EnsemblMetazoa" id="CJA19881.1">
    <property type="protein sequence ID" value="CJA19881.1"/>
    <property type="gene ID" value="WBGene00175452"/>
</dbReference>
<evidence type="ECO:0000313" key="2">
    <source>
        <dbReference type="Proteomes" id="UP000005237"/>
    </source>
</evidence>
<proteinExistence type="predicted"/>
<evidence type="ECO:0000313" key="1">
    <source>
        <dbReference type="EnsemblMetazoa" id="CJA19881.1"/>
    </source>
</evidence>
<dbReference type="AlphaFoldDB" id="A0A8R1I836"/>
<keyword evidence="2" id="KW-1185">Reference proteome</keyword>